<name>A0A0Q0B3N2_PSESX</name>
<evidence type="ECO:0000256" key="1">
    <source>
        <dbReference type="SAM" id="MobiDB-lite"/>
    </source>
</evidence>
<feature type="region of interest" description="Disordered" evidence="1">
    <location>
        <begin position="158"/>
        <end position="187"/>
    </location>
</feature>
<organism evidence="2 3">
    <name type="scientific">Pseudomonas syringae pv. spinaceae</name>
    <dbReference type="NCBI Taxonomy" id="264459"/>
    <lineage>
        <taxon>Bacteria</taxon>
        <taxon>Pseudomonadati</taxon>
        <taxon>Pseudomonadota</taxon>
        <taxon>Gammaproteobacteria</taxon>
        <taxon>Pseudomonadales</taxon>
        <taxon>Pseudomonadaceae</taxon>
        <taxon>Pseudomonas</taxon>
        <taxon>Pseudomonas syringae</taxon>
    </lineage>
</organism>
<dbReference type="Proteomes" id="UP000050384">
    <property type="component" value="Unassembled WGS sequence"/>
</dbReference>
<proteinExistence type="predicted"/>
<dbReference type="EMBL" id="LJRI01001221">
    <property type="protein sequence ID" value="KPY69233.1"/>
    <property type="molecule type" value="Genomic_DNA"/>
</dbReference>
<accession>A0A0Q0B3N2</accession>
<gene>
    <name evidence="2" type="ORF">ALO94_200349</name>
</gene>
<reference evidence="2 3" key="1">
    <citation type="submission" date="2015-09" db="EMBL/GenBank/DDBJ databases">
        <title>Genome announcement of multiple Pseudomonas syringae strains.</title>
        <authorList>
            <person name="Thakur S."/>
            <person name="Wang P.W."/>
            <person name="Gong Y."/>
            <person name="Weir B.S."/>
            <person name="Guttman D.S."/>
        </authorList>
    </citation>
    <scope>NUCLEOTIDE SEQUENCE [LARGE SCALE GENOMIC DNA]</scope>
    <source>
        <strain evidence="2 3">ICMP16929</strain>
    </source>
</reference>
<sequence>MRVGAQENLALLLGGLQRCQQVRCKDAGFGNLSVELLIQVGVQAGRLVVTDVLRVQTGFCRNDGQNQFAALFFQGVAHALNQRQVVGFVLLAIGNRIELFIGVQPLVLAEHHARPTFVEQFEVQRRPQVGAQAFDRKLIVVMGFRSLGPFTVEHGGLGRGREVAETAQRPGSEDQQNAQEDGDVEDS</sequence>
<comment type="caution">
    <text evidence="2">The sequence shown here is derived from an EMBL/GenBank/DDBJ whole genome shotgun (WGS) entry which is preliminary data.</text>
</comment>
<protein>
    <submittedName>
        <fullName evidence="2">Uncharacterized protein</fullName>
    </submittedName>
</protein>
<dbReference type="AlphaFoldDB" id="A0A0Q0B3N2"/>
<evidence type="ECO:0000313" key="3">
    <source>
        <dbReference type="Proteomes" id="UP000050384"/>
    </source>
</evidence>
<evidence type="ECO:0000313" key="2">
    <source>
        <dbReference type="EMBL" id="KPY69233.1"/>
    </source>
</evidence>